<dbReference type="GO" id="GO:0006952">
    <property type="term" value="P:defense response"/>
    <property type="evidence" value="ECO:0007669"/>
    <property type="project" value="InterPro"/>
</dbReference>
<dbReference type="AlphaFoldDB" id="A0AAD8X2P6"/>
<dbReference type="EMBL" id="JAUUTY010000001">
    <property type="protein sequence ID" value="KAK1694698.1"/>
    <property type="molecule type" value="Genomic_DNA"/>
</dbReference>
<dbReference type="GO" id="GO:0009738">
    <property type="term" value="P:abscisic acid-activated signaling pathway"/>
    <property type="evidence" value="ECO:0007669"/>
    <property type="project" value="TreeGrafter"/>
</dbReference>
<dbReference type="Proteomes" id="UP001231189">
    <property type="component" value="Unassembled WGS sequence"/>
</dbReference>
<accession>A0AAD8X2P6</accession>
<dbReference type="GO" id="GO:0004864">
    <property type="term" value="F:protein phosphatase inhibitor activity"/>
    <property type="evidence" value="ECO:0007669"/>
    <property type="project" value="TreeGrafter"/>
</dbReference>
<evidence type="ECO:0000259" key="3">
    <source>
        <dbReference type="Pfam" id="PF00407"/>
    </source>
</evidence>
<sequence>MKGSQSHEFETDVPASELWEVYGTLRVGELVPELLPHIFAKAELASGDGDVGTIWRLTFAPGIPGLETYTEKLTKVDNENYIKEAESIDGDIMKLGFLYYMVRCEIIGKGLTSSVIRSTIEYEIDDGHPELEAMVSTAILAAVAESLSGYIKMEKMAHSSS</sequence>
<evidence type="ECO:0000313" key="4">
    <source>
        <dbReference type="EMBL" id="KAK1694698.1"/>
    </source>
</evidence>
<comment type="caution">
    <text evidence="4">The sequence shown here is derived from an EMBL/GenBank/DDBJ whole genome shotgun (WGS) entry which is preliminary data.</text>
</comment>
<reference evidence="4" key="1">
    <citation type="submission" date="2023-07" db="EMBL/GenBank/DDBJ databases">
        <title>A chromosome-level genome assembly of Lolium multiflorum.</title>
        <authorList>
            <person name="Chen Y."/>
            <person name="Copetti D."/>
            <person name="Kolliker R."/>
            <person name="Studer B."/>
        </authorList>
    </citation>
    <scope>NUCLEOTIDE SEQUENCE</scope>
    <source>
        <strain evidence="4">02402/16</strain>
        <tissue evidence="4">Leaf</tissue>
    </source>
</reference>
<dbReference type="GO" id="GO:0005737">
    <property type="term" value="C:cytoplasm"/>
    <property type="evidence" value="ECO:0007669"/>
    <property type="project" value="TreeGrafter"/>
</dbReference>
<name>A0AAD8X2P6_LOLMU</name>
<dbReference type="SUPFAM" id="SSF55961">
    <property type="entry name" value="Bet v1-like"/>
    <property type="match status" value="1"/>
</dbReference>
<comment type="subcellular location">
    <subcellularLocation>
        <location evidence="1">Nucleus</location>
    </subcellularLocation>
</comment>
<dbReference type="GO" id="GO:0010427">
    <property type="term" value="F:abscisic acid binding"/>
    <property type="evidence" value="ECO:0007669"/>
    <property type="project" value="TreeGrafter"/>
</dbReference>
<dbReference type="GO" id="GO:0005634">
    <property type="term" value="C:nucleus"/>
    <property type="evidence" value="ECO:0007669"/>
    <property type="project" value="UniProtKB-SubCell"/>
</dbReference>
<dbReference type="PANTHER" id="PTHR31213">
    <property type="entry name" value="OS08G0374000 PROTEIN-RELATED"/>
    <property type="match status" value="1"/>
</dbReference>
<gene>
    <name evidence="4" type="ORF">QYE76_011395</name>
</gene>
<dbReference type="CDD" id="cd07816">
    <property type="entry name" value="Bet_v1-like"/>
    <property type="match status" value="1"/>
</dbReference>
<dbReference type="InterPro" id="IPR050279">
    <property type="entry name" value="Plant_def-hormone_signal"/>
</dbReference>
<dbReference type="InterPro" id="IPR023393">
    <property type="entry name" value="START-like_dom_sf"/>
</dbReference>
<dbReference type="GO" id="GO:0038023">
    <property type="term" value="F:signaling receptor activity"/>
    <property type="evidence" value="ECO:0007669"/>
    <property type="project" value="TreeGrafter"/>
</dbReference>
<dbReference type="Pfam" id="PF00407">
    <property type="entry name" value="Bet_v_1"/>
    <property type="match status" value="1"/>
</dbReference>
<comment type="similarity">
    <text evidence="2">Belongs to the BetVI family.</text>
</comment>
<evidence type="ECO:0000313" key="5">
    <source>
        <dbReference type="Proteomes" id="UP001231189"/>
    </source>
</evidence>
<feature type="domain" description="Bet v I/Major latex protein" evidence="3">
    <location>
        <begin position="5"/>
        <end position="136"/>
    </location>
</feature>
<keyword evidence="5" id="KW-1185">Reference proteome</keyword>
<evidence type="ECO:0000256" key="1">
    <source>
        <dbReference type="ARBA" id="ARBA00004123"/>
    </source>
</evidence>
<evidence type="ECO:0000256" key="2">
    <source>
        <dbReference type="ARBA" id="ARBA00009744"/>
    </source>
</evidence>
<proteinExistence type="inferred from homology"/>
<dbReference type="FunFam" id="3.30.530.20:FF:000033">
    <property type="entry name" value="S-norcoclaurine synthase"/>
    <property type="match status" value="1"/>
</dbReference>
<dbReference type="PANTHER" id="PTHR31213:SF23">
    <property type="entry name" value="OS04G0593400 PROTEIN"/>
    <property type="match status" value="1"/>
</dbReference>
<organism evidence="4 5">
    <name type="scientific">Lolium multiflorum</name>
    <name type="common">Italian ryegrass</name>
    <name type="synonym">Lolium perenne subsp. multiflorum</name>
    <dbReference type="NCBI Taxonomy" id="4521"/>
    <lineage>
        <taxon>Eukaryota</taxon>
        <taxon>Viridiplantae</taxon>
        <taxon>Streptophyta</taxon>
        <taxon>Embryophyta</taxon>
        <taxon>Tracheophyta</taxon>
        <taxon>Spermatophyta</taxon>
        <taxon>Magnoliopsida</taxon>
        <taxon>Liliopsida</taxon>
        <taxon>Poales</taxon>
        <taxon>Poaceae</taxon>
        <taxon>BOP clade</taxon>
        <taxon>Pooideae</taxon>
        <taxon>Poodae</taxon>
        <taxon>Poeae</taxon>
        <taxon>Poeae Chloroplast Group 2 (Poeae type)</taxon>
        <taxon>Loliodinae</taxon>
        <taxon>Loliinae</taxon>
        <taxon>Lolium</taxon>
    </lineage>
</organism>
<dbReference type="Gene3D" id="3.30.530.20">
    <property type="match status" value="1"/>
</dbReference>
<protein>
    <recommendedName>
        <fullName evidence="3">Bet v I/Major latex protein domain-containing protein</fullName>
    </recommendedName>
</protein>
<dbReference type="InterPro" id="IPR000916">
    <property type="entry name" value="Bet_v_I/MLP"/>
</dbReference>